<feature type="compositionally biased region" description="Basic and acidic residues" evidence="1">
    <location>
        <begin position="73"/>
        <end position="90"/>
    </location>
</feature>
<evidence type="ECO:0000256" key="1">
    <source>
        <dbReference type="SAM" id="MobiDB-lite"/>
    </source>
</evidence>
<gene>
    <name evidence="2" type="ORF">A2U01_0016186</name>
</gene>
<protein>
    <submittedName>
        <fullName evidence="2">Uncharacterized protein</fullName>
    </submittedName>
</protein>
<feature type="region of interest" description="Disordered" evidence="1">
    <location>
        <begin position="71"/>
        <end position="95"/>
    </location>
</feature>
<name>A0A392N634_9FABA</name>
<dbReference type="AlphaFoldDB" id="A0A392N634"/>
<sequence length="115" mass="13470">MGKMIKWKPTETKALENGVEKYWEFRCLQYKLYGMIKRDKYLGPILESRTIEAMATKNRKGVAEGYYTPLTAAEREQAEEREDRERERVPPIRVPAAAAEREKAQRVYEALKVIC</sequence>
<organism evidence="2 3">
    <name type="scientific">Trifolium medium</name>
    <dbReference type="NCBI Taxonomy" id="97028"/>
    <lineage>
        <taxon>Eukaryota</taxon>
        <taxon>Viridiplantae</taxon>
        <taxon>Streptophyta</taxon>
        <taxon>Embryophyta</taxon>
        <taxon>Tracheophyta</taxon>
        <taxon>Spermatophyta</taxon>
        <taxon>Magnoliopsida</taxon>
        <taxon>eudicotyledons</taxon>
        <taxon>Gunneridae</taxon>
        <taxon>Pentapetalae</taxon>
        <taxon>rosids</taxon>
        <taxon>fabids</taxon>
        <taxon>Fabales</taxon>
        <taxon>Fabaceae</taxon>
        <taxon>Papilionoideae</taxon>
        <taxon>50 kb inversion clade</taxon>
        <taxon>NPAAA clade</taxon>
        <taxon>Hologalegina</taxon>
        <taxon>IRL clade</taxon>
        <taxon>Trifolieae</taxon>
        <taxon>Trifolium</taxon>
    </lineage>
</organism>
<dbReference type="EMBL" id="LXQA010029222">
    <property type="protein sequence ID" value="MCH95211.1"/>
    <property type="molecule type" value="Genomic_DNA"/>
</dbReference>
<accession>A0A392N634</accession>
<dbReference type="Proteomes" id="UP000265520">
    <property type="component" value="Unassembled WGS sequence"/>
</dbReference>
<evidence type="ECO:0000313" key="2">
    <source>
        <dbReference type="EMBL" id="MCH95211.1"/>
    </source>
</evidence>
<proteinExistence type="predicted"/>
<reference evidence="2 3" key="1">
    <citation type="journal article" date="2018" name="Front. Plant Sci.">
        <title>Red Clover (Trifolium pratense) and Zigzag Clover (T. medium) - A Picture of Genomic Similarities and Differences.</title>
        <authorList>
            <person name="Dluhosova J."/>
            <person name="Istvanek J."/>
            <person name="Nedelnik J."/>
            <person name="Repkova J."/>
        </authorList>
    </citation>
    <scope>NUCLEOTIDE SEQUENCE [LARGE SCALE GENOMIC DNA]</scope>
    <source>
        <strain evidence="3">cv. 10/8</strain>
        <tissue evidence="2">Leaf</tissue>
    </source>
</reference>
<comment type="caution">
    <text evidence="2">The sequence shown here is derived from an EMBL/GenBank/DDBJ whole genome shotgun (WGS) entry which is preliminary data.</text>
</comment>
<evidence type="ECO:0000313" key="3">
    <source>
        <dbReference type="Proteomes" id="UP000265520"/>
    </source>
</evidence>
<keyword evidence="3" id="KW-1185">Reference proteome</keyword>